<proteinExistence type="predicted"/>
<feature type="chain" id="PRO_5046928362" evidence="1">
    <location>
        <begin position="29"/>
        <end position="210"/>
    </location>
</feature>
<dbReference type="EMBL" id="BAAAZO010000003">
    <property type="protein sequence ID" value="GAA3605746.1"/>
    <property type="molecule type" value="Genomic_DNA"/>
</dbReference>
<accession>A0ABP6ZDD8</accession>
<feature type="signal peptide" evidence="1">
    <location>
        <begin position="1"/>
        <end position="28"/>
    </location>
</feature>
<keyword evidence="3" id="KW-1185">Reference proteome</keyword>
<dbReference type="Proteomes" id="UP001501074">
    <property type="component" value="Unassembled WGS sequence"/>
</dbReference>
<keyword evidence="1" id="KW-0732">Signal</keyword>
<name>A0ABP6ZDD8_9ACTN</name>
<evidence type="ECO:0000313" key="3">
    <source>
        <dbReference type="Proteomes" id="UP001501074"/>
    </source>
</evidence>
<evidence type="ECO:0000256" key="1">
    <source>
        <dbReference type="SAM" id="SignalP"/>
    </source>
</evidence>
<evidence type="ECO:0000313" key="2">
    <source>
        <dbReference type="EMBL" id="GAA3605746.1"/>
    </source>
</evidence>
<sequence length="210" mass="21882">MKSLRFLAGTVVAGAALALLGPIAPAQAASSCTITPTSATLFTKAKNVKFGVAGSTEWTVEISDLFVFAVKDPDFSSTIVQMSPKFYLNSDAGLHAVKVTRATSECSTSFRLLRGSVISAKATNIGSGKRTVTGTLKRADFGYGTYSAVSGQKVRIEYKTATGKWAGAGTVTTAKNGTFKLTKKSAKRQWRAVFGGTSTTATRTSAVTAG</sequence>
<dbReference type="PROSITE" id="PS51257">
    <property type="entry name" value="PROKAR_LIPOPROTEIN"/>
    <property type="match status" value="1"/>
</dbReference>
<reference evidence="3" key="1">
    <citation type="journal article" date="2019" name="Int. J. Syst. Evol. Microbiol.">
        <title>The Global Catalogue of Microorganisms (GCM) 10K type strain sequencing project: providing services to taxonomists for standard genome sequencing and annotation.</title>
        <authorList>
            <consortium name="The Broad Institute Genomics Platform"/>
            <consortium name="The Broad Institute Genome Sequencing Center for Infectious Disease"/>
            <person name="Wu L."/>
            <person name="Ma J."/>
        </authorList>
    </citation>
    <scope>NUCLEOTIDE SEQUENCE [LARGE SCALE GENOMIC DNA]</scope>
    <source>
        <strain evidence="3">JCM 16902</strain>
    </source>
</reference>
<comment type="caution">
    <text evidence="2">The sequence shown here is derived from an EMBL/GenBank/DDBJ whole genome shotgun (WGS) entry which is preliminary data.</text>
</comment>
<dbReference type="RefSeq" id="WP_231483177.1">
    <property type="nucleotide sequence ID" value="NZ_BAAAZO010000003.1"/>
</dbReference>
<organism evidence="2 3">
    <name type="scientific">Kineosporia mesophila</name>
    <dbReference type="NCBI Taxonomy" id="566012"/>
    <lineage>
        <taxon>Bacteria</taxon>
        <taxon>Bacillati</taxon>
        <taxon>Actinomycetota</taxon>
        <taxon>Actinomycetes</taxon>
        <taxon>Kineosporiales</taxon>
        <taxon>Kineosporiaceae</taxon>
        <taxon>Kineosporia</taxon>
    </lineage>
</organism>
<gene>
    <name evidence="2" type="ORF">GCM10022223_21920</name>
</gene>
<protein>
    <submittedName>
        <fullName evidence="2">Uncharacterized protein</fullName>
    </submittedName>
</protein>